<dbReference type="EMBL" id="JAFJZO010000012">
    <property type="protein sequence ID" value="KAG5509812.1"/>
    <property type="molecule type" value="Genomic_DNA"/>
</dbReference>
<accession>A0A836LGE2</accession>
<evidence type="ECO:0000313" key="2">
    <source>
        <dbReference type="EMBL" id="KAG5509812.1"/>
    </source>
</evidence>
<protein>
    <submittedName>
        <fullName evidence="2">Uncharacterized protein</fullName>
    </submittedName>
</protein>
<proteinExistence type="predicted"/>
<dbReference type="AlphaFoldDB" id="A0A836LGE2"/>
<organism evidence="2 3">
    <name type="scientific">Porcisia hertigi</name>
    <dbReference type="NCBI Taxonomy" id="2761500"/>
    <lineage>
        <taxon>Eukaryota</taxon>
        <taxon>Discoba</taxon>
        <taxon>Euglenozoa</taxon>
        <taxon>Kinetoplastea</taxon>
        <taxon>Metakinetoplastina</taxon>
        <taxon>Trypanosomatida</taxon>
        <taxon>Trypanosomatidae</taxon>
        <taxon>Leishmaniinae</taxon>
        <taxon>Porcisia</taxon>
    </lineage>
</organism>
<keyword evidence="1" id="KW-1133">Transmembrane helix</keyword>
<reference evidence="2 3" key="1">
    <citation type="submission" date="2021-02" db="EMBL/GenBank/DDBJ databases">
        <title>Porcisia hertigi Genome sequencing and assembly.</title>
        <authorList>
            <person name="Almutairi H."/>
            <person name="Gatherer D."/>
        </authorList>
    </citation>
    <scope>NUCLEOTIDE SEQUENCE [LARGE SCALE GENOMIC DNA]</scope>
    <source>
        <strain evidence="2 3">C119</strain>
    </source>
</reference>
<sequence>MDELNSKVAPLEGFRVRGIPIQDFYVTNLERQLLRRAAMEKTHTCCLAETQPPTAHAGGERLLVRSVLRDSVYVFLSLIMFLCLVTHMLD</sequence>
<dbReference type="GeneID" id="94293471"/>
<keyword evidence="1" id="KW-0812">Transmembrane</keyword>
<dbReference type="RefSeq" id="XP_067758819.1">
    <property type="nucleotide sequence ID" value="XM_067903394.1"/>
</dbReference>
<keyword evidence="1" id="KW-0472">Membrane</keyword>
<dbReference type="OrthoDB" id="264109at2759"/>
<keyword evidence="3" id="KW-1185">Reference proteome</keyword>
<gene>
    <name evidence="2" type="ORF">JKF63_07456</name>
</gene>
<name>A0A836LGE2_9TRYP</name>
<comment type="caution">
    <text evidence="2">The sequence shown here is derived from an EMBL/GenBank/DDBJ whole genome shotgun (WGS) entry which is preliminary data.</text>
</comment>
<evidence type="ECO:0000313" key="3">
    <source>
        <dbReference type="Proteomes" id="UP000674318"/>
    </source>
</evidence>
<evidence type="ECO:0000256" key="1">
    <source>
        <dbReference type="SAM" id="Phobius"/>
    </source>
</evidence>
<feature type="transmembrane region" description="Helical" evidence="1">
    <location>
        <begin position="71"/>
        <end position="89"/>
    </location>
</feature>
<dbReference type="Proteomes" id="UP000674318">
    <property type="component" value="Unassembled WGS sequence"/>
</dbReference>
<dbReference type="KEGG" id="phet:94293471"/>